<dbReference type="SUPFAM" id="SSF48113">
    <property type="entry name" value="Heme-dependent peroxidases"/>
    <property type="match status" value="1"/>
</dbReference>
<gene>
    <name evidence="1" type="ORF">GCM10011487_07890</name>
</gene>
<dbReference type="GO" id="GO:0006979">
    <property type="term" value="P:response to oxidative stress"/>
    <property type="evidence" value="ECO:0007669"/>
    <property type="project" value="InterPro"/>
</dbReference>
<dbReference type="Pfam" id="PF03098">
    <property type="entry name" value="An_peroxidase"/>
    <property type="match status" value="1"/>
</dbReference>
<proteinExistence type="predicted"/>
<dbReference type="InterPro" id="IPR019791">
    <property type="entry name" value="Haem_peroxidase_animal"/>
</dbReference>
<keyword evidence="2" id="KW-1185">Reference proteome</keyword>
<dbReference type="GO" id="GO:0020037">
    <property type="term" value="F:heme binding"/>
    <property type="evidence" value="ECO:0007669"/>
    <property type="project" value="InterPro"/>
</dbReference>
<dbReference type="AlphaFoldDB" id="A0A829Y6A5"/>
<dbReference type="RefSeq" id="WP_161810644.1">
    <property type="nucleotide sequence ID" value="NZ_BLJN01000001.1"/>
</dbReference>
<name>A0A829Y6A5_9GAMM</name>
<dbReference type="InterPro" id="IPR010255">
    <property type="entry name" value="Haem_peroxidase_sf"/>
</dbReference>
<comment type="caution">
    <text evidence="1">The sequence shown here is derived from an EMBL/GenBank/DDBJ whole genome shotgun (WGS) entry which is preliminary data.</text>
</comment>
<dbReference type="Gene3D" id="1.10.640.10">
    <property type="entry name" value="Haem peroxidase domain superfamily, animal type"/>
    <property type="match status" value="1"/>
</dbReference>
<evidence type="ECO:0000313" key="2">
    <source>
        <dbReference type="Proteomes" id="UP000445000"/>
    </source>
</evidence>
<reference evidence="2" key="1">
    <citation type="submission" date="2020-01" db="EMBL/GenBank/DDBJ databases">
        <title>'Steroidobacter agaridevorans' sp. nov., agar-degrading bacteria isolated from rhizosphere soils.</title>
        <authorList>
            <person name="Ikenaga M."/>
            <person name="Kataoka M."/>
            <person name="Murouchi A."/>
            <person name="Katsuragi S."/>
            <person name="Sakai M."/>
        </authorList>
    </citation>
    <scope>NUCLEOTIDE SEQUENCE [LARGE SCALE GENOMIC DNA]</scope>
    <source>
        <strain evidence="2">YU21-B</strain>
    </source>
</reference>
<accession>A0A829Y6A5</accession>
<organism evidence="1 2">
    <name type="scientific">Steroidobacter agaridevorans</name>
    <dbReference type="NCBI Taxonomy" id="2695856"/>
    <lineage>
        <taxon>Bacteria</taxon>
        <taxon>Pseudomonadati</taxon>
        <taxon>Pseudomonadota</taxon>
        <taxon>Gammaproteobacteria</taxon>
        <taxon>Steroidobacterales</taxon>
        <taxon>Steroidobacteraceae</taxon>
        <taxon>Steroidobacter</taxon>
    </lineage>
</organism>
<protein>
    <recommendedName>
        <fullName evidence="3">Heme peroxidase</fullName>
    </recommendedName>
</protein>
<sequence>MLTEQQVTTLAHAMTESSHVARFIDVGYTYLGQFVAHDIVPQTNPIPGQSRDVLPYLNMDSVYGIGNQTATLLDARGLFPIRRTTPQGPEDLPRTDGVPNIPELRNDDNVIVSQLHLFWQRLHNVILQRGYASTAGEARAMTTLVFQLVVVEDYLRQVLAPAVFDSVFRFNQRWLNLPSRPIAREFAHAAFRFGHSMVRPFYESFPQKPDVTLPELFQSNRNLDPRLELDFRRMFGWPVLNNRVEDAMTIDPFITREMRQVPIPTGATINIAEMNLRAGIAAQLPPGKAYVQQLLAGPNGSKLKAAFGIRPLPDLGPLADKLMPSSGISIENLPLWPYLLLEASHASEGKHLGVVGSLICAEGLANAIAGAPHSIYRDRWFPVDEVLSWLGALGDELQEQRRVFANAAYTERTFCMRHVVELVLRNN</sequence>
<evidence type="ECO:0000313" key="1">
    <source>
        <dbReference type="EMBL" id="GFE78789.1"/>
    </source>
</evidence>
<dbReference type="EMBL" id="BLJN01000001">
    <property type="protein sequence ID" value="GFE78789.1"/>
    <property type="molecule type" value="Genomic_DNA"/>
</dbReference>
<dbReference type="InterPro" id="IPR037120">
    <property type="entry name" value="Haem_peroxidase_sf_animal"/>
</dbReference>
<dbReference type="GO" id="GO:0004601">
    <property type="term" value="F:peroxidase activity"/>
    <property type="evidence" value="ECO:0007669"/>
    <property type="project" value="InterPro"/>
</dbReference>
<dbReference type="Proteomes" id="UP000445000">
    <property type="component" value="Unassembled WGS sequence"/>
</dbReference>
<evidence type="ECO:0008006" key="3">
    <source>
        <dbReference type="Google" id="ProtNLM"/>
    </source>
</evidence>